<reference evidence="4 5" key="1">
    <citation type="submission" date="2018-11" db="EMBL/GenBank/DDBJ databases">
        <title>Draft genome sequence of Gordonia sp. RS15-1S isolated from rice stems.</title>
        <authorList>
            <person name="Muangham S."/>
        </authorList>
    </citation>
    <scope>NUCLEOTIDE SEQUENCE [LARGE SCALE GENOMIC DNA]</scope>
    <source>
        <strain evidence="4 5">RS15-1S</strain>
    </source>
</reference>
<protein>
    <submittedName>
        <fullName evidence="4">YafY family transcriptional regulator</fullName>
    </submittedName>
</protein>
<dbReference type="OrthoDB" id="3171994at2"/>
<evidence type="ECO:0000259" key="3">
    <source>
        <dbReference type="PROSITE" id="PS51000"/>
    </source>
</evidence>
<evidence type="ECO:0000256" key="1">
    <source>
        <dbReference type="ARBA" id="ARBA00023015"/>
    </source>
</evidence>
<comment type="caution">
    <text evidence="4">The sequence shown here is derived from an EMBL/GenBank/DDBJ whole genome shotgun (WGS) entry which is preliminary data.</text>
</comment>
<dbReference type="GO" id="GO:0003700">
    <property type="term" value="F:DNA-binding transcription factor activity"/>
    <property type="evidence" value="ECO:0007669"/>
    <property type="project" value="InterPro"/>
</dbReference>
<keyword evidence="2" id="KW-0804">Transcription</keyword>
<dbReference type="PIRSF" id="PIRSF016838">
    <property type="entry name" value="PafC"/>
    <property type="match status" value="1"/>
</dbReference>
<dbReference type="PROSITE" id="PS52050">
    <property type="entry name" value="WYL"/>
    <property type="match status" value="1"/>
</dbReference>
<dbReference type="Pfam" id="PF08279">
    <property type="entry name" value="HTH_11"/>
    <property type="match status" value="1"/>
</dbReference>
<dbReference type="InterPro" id="IPR036390">
    <property type="entry name" value="WH_DNA-bd_sf"/>
</dbReference>
<dbReference type="SUPFAM" id="SSF46785">
    <property type="entry name" value="Winged helix' DNA-binding domain"/>
    <property type="match status" value="1"/>
</dbReference>
<dbReference type="InterPro" id="IPR057727">
    <property type="entry name" value="WCX_dom"/>
</dbReference>
<dbReference type="InterPro" id="IPR013196">
    <property type="entry name" value="HTH_11"/>
</dbReference>
<name>A0A3N4H3A0_9ACTN</name>
<dbReference type="InterPro" id="IPR036388">
    <property type="entry name" value="WH-like_DNA-bd_sf"/>
</dbReference>
<dbReference type="InterPro" id="IPR026881">
    <property type="entry name" value="WYL_dom"/>
</dbReference>
<evidence type="ECO:0000313" key="4">
    <source>
        <dbReference type="EMBL" id="RPA65310.1"/>
    </source>
</evidence>
<organism evidence="4 5">
    <name type="scientific">Gordonia oryzae</name>
    <dbReference type="NCBI Taxonomy" id="2487349"/>
    <lineage>
        <taxon>Bacteria</taxon>
        <taxon>Bacillati</taxon>
        <taxon>Actinomycetota</taxon>
        <taxon>Actinomycetes</taxon>
        <taxon>Mycobacteriales</taxon>
        <taxon>Gordoniaceae</taxon>
        <taxon>Gordonia</taxon>
    </lineage>
</organism>
<dbReference type="PANTHER" id="PTHR34580">
    <property type="match status" value="1"/>
</dbReference>
<dbReference type="InterPro" id="IPR051534">
    <property type="entry name" value="CBASS_pafABC_assoc_protein"/>
</dbReference>
<dbReference type="InterPro" id="IPR001034">
    <property type="entry name" value="DeoR_HTH"/>
</dbReference>
<dbReference type="PROSITE" id="PS51000">
    <property type="entry name" value="HTH_DEOR_2"/>
    <property type="match status" value="1"/>
</dbReference>
<dbReference type="Gene3D" id="1.10.10.10">
    <property type="entry name" value="Winged helix-like DNA-binding domain superfamily/Winged helix DNA-binding domain"/>
    <property type="match status" value="1"/>
</dbReference>
<dbReference type="AlphaFoldDB" id="A0A3N4H3A0"/>
<dbReference type="Pfam" id="PF25583">
    <property type="entry name" value="WCX"/>
    <property type="match status" value="1"/>
</dbReference>
<dbReference type="InterPro" id="IPR028349">
    <property type="entry name" value="PafC-like"/>
</dbReference>
<dbReference type="PANTHER" id="PTHR34580:SF1">
    <property type="entry name" value="PROTEIN PAFC"/>
    <property type="match status" value="1"/>
</dbReference>
<evidence type="ECO:0000313" key="5">
    <source>
        <dbReference type="Proteomes" id="UP000267536"/>
    </source>
</evidence>
<sequence length="332" mass="36332">MRAERLLSVLMLLRSRGRMTAAELATELEVSERTVLRDIEALSLSGVPVYSERGRHGGFALVPGYRTDLSGLTLHESIALLSGGGRIDSPAAARAKRKLEASLPDAHRGQVADAARRILVRPDGFVKAADDLDALPPVQQAVVAGRRIAVVYQRPGAEPTERVLDPIGLIVAGDTWYLVANSQGDERMYRISRMKDVRLLDEPADRADSVDLEQVWERRRDAFRSGFTPLDVTVACSPESVKALTRGPVSVLSVEPASDATETVGGVRVTLRFGDGAHATRILWWLSFDIELSVIEPIALRRELEERAQRLAPVHSELPVPAFAPSTSPEQR</sequence>
<dbReference type="RefSeq" id="WP_123926490.1">
    <property type="nucleotide sequence ID" value="NZ_JBPSDP010000003.1"/>
</dbReference>
<keyword evidence="1" id="KW-0805">Transcription regulation</keyword>
<keyword evidence="5" id="KW-1185">Reference proteome</keyword>
<accession>A0A3N4H3A0</accession>
<gene>
    <name evidence="4" type="ORF">EF294_05645</name>
</gene>
<feature type="domain" description="HTH deoR-type" evidence="3">
    <location>
        <begin position="2"/>
        <end position="61"/>
    </location>
</feature>
<dbReference type="Pfam" id="PF13280">
    <property type="entry name" value="WYL"/>
    <property type="match status" value="1"/>
</dbReference>
<dbReference type="Proteomes" id="UP000267536">
    <property type="component" value="Unassembled WGS sequence"/>
</dbReference>
<dbReference type="EMBL" id="RKMH01000003">
    <property type="protein sequence ID" value="RPA65310.1"/>
    <property type="molecule type" value="Genomic_DNA"/>
</dbReference>
<proteinExistence type="predicted"/>
<evidence type="ECO:0000256" key="2">
    <source>
        <dbReference type="ARBA" id="ARBA00023163"/>
    </source>
</evidence>